<dbReference type="OMA" id="MGIETKH"/>
<dbReference type="Gene3D" id="1.20.5.1070">
    <property type="entry name" value="Head and neck region of the ectodomain of NDV fusion glycoprotein"/>
    <property type="match status" value="1"/>
</dbReference>
<proteinExistence type="predicted"/>
<keyword evidence="1" id="KW-0175">Coiled coil</keyword>
<dbReference type="Ensembl" id="ENSACIT00000025367.1">
    <property type="protein sequence ID" value="ENSACIP00000024720.1"/>
    <property type="gene ID" value="ENSACIG00000019189.1"/>
</dbReference>
<keyword evidence="3" id="KW-1185">Reference proteome</keyword>
<dbReference type="GeneTree" id="ENSGT00940000171721"/>
<name>A0A3Q0SXH5_AMPCI</name>
<reference evidence="2" key="2">
    <citation type="submission" date="2025-09" db="UniProtKB">
        <authorList>
            <consortium name="Ensembl"/>
        </authorList>
    </citation>
    <scope>IDENTIFICATION</scope>
</reference>
<dbReference type="InterPro" id="IPR042566">
    <property type="entry name" value="L1_C"/>
</dbReference>
<sequence>MSCGWAIQHDNDLKHTARISETLEKISTNLEGQSKCITEVEQRVSDIEDYMAGLETRLAETEKKVKQMADVMDDLENHCRRDNIRVLNLEEGTEGKNPIHCIKIDRAHRSLGTRGARPQPVIIALHNSRDKPRILAATRAKPNLEYEGRRIFIHQDLSSAVRERRRAFNVCKALIDKRIRFNMRYPAVLSINLNGTEHRFQTRSEAEDFLKTLE</sequence>
<evidence type="ECO:0008006" key="4">
    <source>
        <dbReference type="Google" id="ProtNLM"/>
    </source>
</evidence>
<organism evidence="2 3">
    <name type="scientific">Amphilophus citrinellus</name>
    <name type="common">Midas cichlid</name>
    <name type="synonym">Cichlasoma citrinellum</name>
    <dbReference type="NCBI Taxonomy" id="61819"/>
    <lineage>
        <taxon>Eukaryota</taxon>
        <taxon>Metazoa</taxon>
        <taxon>Chordata</taxon>
        <taxon>Craniata</taxon>
        <taxon>Vertebrata</taxon>
        <taxon>Euteleostomi</taxon>
        <taxon>Actinopterygii</taxon>
        <taxon>Neopterygii</taxon>
        <taxon>Teleostei</taxon>
        <taxon>Neoteleostei</taxon>
        <taxon>Acanthomorphata</taxon>
        <taxon>Ovalentaria</taxon>
        <taxon>Cichlomorphae</taxon>
        <taxon>Cichliformes</taxon>
        <taxon>Cichlidae</taxon>
        <taxon>New World cichlids</taxon>
        <taxon>Cichlasomatinae</taxon>
        <taxon>Heroini</taxon>
        <taxon>Amphilophus</taxon>
    </lineage>
</organism>
<evidence type="ECO:0000313" key="2">
    <source>
        <dbReference type="Ensembl" id="ENSACIP00000024720.1"/>
    </source>
</evidence>
<dbReference type="Gene3D" id="3.30.250.20">
    <property type="entry name" value="L1 transposable element, C-terminal domain"/>
    <property type="match status" value="1"/>
</dbReference>
<protein>
    <recommendedName>
        <fullName evidence="4">L1 transposable element RRM domain-containing protein</fullName>
    </recommendedName>
</protein>
<evidence type="ECO:0000256" key="1">
    <source>
        <dbReference type="SAM" id="Coils"/>
    </source>
</evidence>
<dbReference type="PANTHER" id="PTHR11505">
    <property type="entry name" value="L1 TRANSPOSABLE ELEMENT-RELATED"/>
    <property type="match status" value="1"/>
</dbReference>
<accession>A0A3Q0SXH5</accession>
<dbReference type="InterPro" id="IPR004244">
    <property type="entry name" value="Transposase_22"/>
</dbReference>
<evidence type="ECO:0000313" key="3">
    <source>
        <dbReference type="Proteomes" id="UP000261340"/>
    </source>
</evidence>
<dbReference type="Proteomes" id="UP000261340">
    <property type="component" value="Unplaced"/>
</dbReference>
<dbReference type="AlphaFoldDB" id="A0A3Q0SXH5"/>
<feature type="coiled-coil region" evidence="1">
    <location>
        <begin position="44"/>
        <end position="78"/>
    </location>
</feature>
<dbReference type="STRING" id="61819.ENSACIP00000024720"/>
<reference evidence="2" key="1">
    <citation type="submission" date="2025-08" db="UniProtKB">
        <authorList>
            <consortium name="Ensembl"/>
        </authorList>
    </citation>
    <scope>IDENTIFICATION</scope>
</reference>